<evidence type="ECO:0000256" key="2">
    <source>
        <dbReference type="ARBA" id="ARBA00022517"/>
    </source>
</evidence>
<dbReference type="InterPro" id="IPR030387">
    <property type="entry name" value="G_Bms1/Tsr1_dom"/>
</dbReference>
<evidence type="ECO:0000256" key="8">
    <source>
        <dbReference type="ARBA" id="ARBA00023242"/>
    </source>
</evidence>
<dbReference type="FunFam" id="3.40.50.300:FF:000105">
    <property type="entry name" value="BMS1 ribosome biogenesis factor"/>
    <property type="match status" value="1"/>
</dbReference>
<dbReference type="AlphaFoldDB" id="A0AAD9MC27"/>
<reference evidence="13" key="1">
    <citation type="journal article" date="2023" name="Mol. Plant Microbe Interact.">
        <title>Elucidating the Obligate Nature and Biological Capacity of an Invasive Fungal Corn Pathogen.</title>
        <authorList>
            <person name="MacCready J.S."/>
            <person name="Roggenkamp E.M."/>
            <person name="Gdanetz K."/>
            <person name="Chilvers M.I."/>
        </authorList>
    </citation>
    <scope>NUCLEOTIDE SEQUENCE</scope>
    <source>
        <strain evidence="13">PM02</strain>
    </source>
</reference>
<dbReference type="GO" id="GO:0000462">
    <property type="term" value="P:maturation of SSU-rRNA from tricistronic rRNA transcript (SSU-rRNA, 5.8S rRNA, LSU-rRNA)"/>
    <property type="evidence" value="ECO:0007669"/>
    <property type="project" value="TreeGrafter"/>
</dbReference>
<dbReference type="Gene3D" id="3.40.50.300">
    <property type="entry name" value="P-loop containing nucleotide triphosphate hydrolases"/>
    <property type="match status" value="1"/>
</dbReference>
<evidence type="ECO:0000256" key="4">
    <source>
        <dbReference type="ARBA" id="ARBA00022741"/>
    </source>
</evidence>
<feature type="compositionally biased region" description="Acidic residues" evidence="11">
    <location>
        <begin position="495"/>
        <end position="504"/>
    </location>
</feature>
<feature type="compositionally biased region" description="Basic and acidic residues" evidence="11">
    <location>
        <begin position="667"/>
        <end position="687"/>
    </location>
</feature>
<dbReference type="Pfam" id="PF04950">
    <property type="entry name" value="RIBIOP_C"/>
    <property type="match status" value="1"/>
</dbReference>
<dbReference type="PANTHER" id="PTHR12858">
    <property type="entry name" value="RIBOSOME BIOGENESIS PROTEIN"/>
    <property type="match status" value="1"/>
</dbReference>
<feature type="region of interest" description="Disordered" evidence="11">
    <location>
        <begin position="547"/>
        <end position="595"/>
    </location>
</feature>
<comment type="catalytic activity">
    <reaction evidence="9">
        <text>GTP + H2O = GDP + phosphate + H(+)</text>
        <dbReference type="Rhea" id="RHEA:19669"/>
        <dbReference type="ChEBI" id="CHEBI:15377"/>
        <dbReference type="ChEBI" id="CHEBI:15378"/>
        <dbReference type="ChEBI" id="CHEBI:37565"/>
        <dbReference type="ChEBI" id="CHEBI:43474"/>
        <dbReference type="ChEBI" id="CHEBI:58189"/>
    </reaction>
    <physiologicalReaction direction="left-to-right" evidence="9">
        <dbReference type="Rhea" id="RHEA:19670"/>
    </physiologicalReaction>
</comment>
<evidence type="ECO:0000256" key="3">
    <source>
        <dbReference type="ARBA" id="ARBA00022553"/>
    </source>
</evidence>
<evidence type="ECO:0000256" key="5">
    <source>
        <dbReference type="ARBA" id="ARBA00022801"/>
    </source>
</evidence>
<evidence type="ECO:0000313" key="14">
    <source>
        <dbReference type="Proteomes" id="UP001217918"/>
    </source>
</evidence>
<feature type="compositionally biased region" description="Basic residues" evidence="11">
    <location>
        <begin position="7"/>
        <end position="22"/>
    </location>
</feature>
<dbReference type="GO" id="GO:0005524">
    <property type="term" value="F:ATP binding"/>
    <property type="evidence" value="ECO:0007669"/>
    <property type="project" value="UniProtKB-KW"/>
</dbReference>
<proteinExistence type="inferred from homology"/>
<comment type="similarity">
    <text evidence="10">Belongs to the TRAFAC class translation factor GTPase superfamily. Bms1-like GTPase family. BMS1 subfamily.</text>
</comment>
<gene>
    <name evidence="13" type="ORF">P8C59_001239</name>
</gene>
<sequence length="1101" mass="123632">MEDQAHKPHRQSKKSKEKKSKQKSAPGSNPKAFSVANPGKLARQAARSHEIKERRLHVPLVDRVPDVPAPKLVAIVGPPGVGKTTLLRSLIRRYAKESISSPVGPVTIVTSKKQRLTFLECPVELEAMVDVAKVADIVLLMIDGNFGFEMETLEFLNVLAATGMPGNVFGILTHLDLFRKPAALKEAKKRLKHRLWAELYQGAHLFYLSGVVNGRYPDREVHNLSRFLSVMKNTRPLIWRNTHPYMVVDNYRDATHPELVGEDDKCDRTIELSGYLRGTNLAAQGQRVHIAGLGDFTVAATKLLPDPCPTPAMEQAAAKATGKTGRRRLDEKEKKLYAPFSDRSGLKITGDHIVITRENGFTFDKDAEDVERGEGEQLIVDLQGERRLLGQTDQGVSLFAGSAQISSAGDGEGSNGRKTHRSARLVDQAASDDDEMADSDAGSEGEDDSEAETDFDEQKLGKLFRQNKDQNREEGDLAFADSDSDLGSISGGEYGNDDGESDEDDAVKWKENMIERARSLHGKRRSYRAVDLARLVYSDIPIKDALKQWRGDDDGEEGEGEGEGEGEEEGEENIEDEEFFQKTQSVDDVDTSEDATIPMFDYEALAEKWANEEHIEALRHRFATARLHENENDDVNEEEFGGDEDGEGDGAFEDLETGETHGANDMAVRENDAEPAKTLEEERERNARRKEELRLRFEEEDREGFRNEKANLRREAGADDEYGEDQWYEAEKAKIQKQLDINQAAYEELDESQRAAVEGHRAGKYAKIVIEGIPSEFVKNFEPRLPVVVGGLLATEDRFGFVQSLPIYSTSDSRTRNRMLKYTPEHMHCFGTFYGPLIAPNTAFVAFQSFSSANPGFRIAATGTVLSVDESTEIVKKLKLTGTPAKIYKNTAFIKDMFNSGLEIAKFEGASIRTVSGVRGQIKRALSKPEGHFRATFEDKILASDIVFLRAWYPIKPRRFYNPMTNLAGAWQPMRLTGEVRRDQGVPTPLARDSQYRKIARPTRRFNPLKVPRALAASLPFRSQIVQTRPQKRATYLQQRKAVIVTTGEERRARDLMQKLTTIRRDTAEKRRAKKEERAAARKKRLESAALQRAEAMKRRQ</sequence>
<evidence type="ECO:0000256" key="10">
    <source>
        <dbReference type="ARBA" id="ARBA00061391"/>
    </source>
</evidence>
<comment type="caution">
    <text evidence="13">The sequence shown here is derived from an EMBL/GenBank/DDBJ whole genome shotgun (WGS) entry which is preliminary data.</text>
</comment>
<feature type="region of interest" description="Disordered" evidence="11">
    <location>
        <begin position="1064"/>
        <end position="1101"/>
    </location>
</feature>
<dbReference type="InterPro" id="IPR039761">
    <property type="entry name" value="Bms1/Tsr1"/>
</dbReference>
<dbReference type="InterPro" id="IPR027417">
    <property type="entry name" value="P-loop_NTPase"/>
</dbReference>
<keyword evidence="4" id="KW-0547">Nucleotide-binding</keyword>
<feature type="domain" description="Bms1-type G" evidence="12">
    <location>
        <begin position="69"/>
        <end position="234"/>
    </location>
</feature>
<dbReference type="GO" id="GO:0000479">
    <property type="term" value="P:endonucleolytic cleavage of tricistronic rRNA transcript (SSU-rRNA, 5.8S rRNA, LSU-rRNA)"/>
    <property type="evidence" value="ECO:0007669"/>
    <property type="project" value="TreeGrafter"/>
</dbReference>
<comment type="subcellular location">
    <subcellularLocation>
        <location evidence="1">Nucleus</location>
        <location evidence="1">Nucleolus</location>
    </subcellularLocation>
</comment>
<protein>
    <recommendedName>
        <fullName evidence="12">Bms1-type G domain-containing protein</fullName>
    </recommendedName>
</protein>
<dbReference type="InterPro" id="IPR012948">
    <property type="entry name" value="AARP2CN"/>
</dbReference>
<feature type="compositionally biased region" description="Acidic residues" evidence="11">
    <location>
        <begin position="430"/>
        <end position="455"/>
    </location>
</feature>
<dbReference type="Proteomes" id="UP001217918">
    <property type="component" value="Unassembled WGS sequence"/>
</dbReference>
<dbReference type="InterPro" id="IPR037875">
    <property type="entry name" value="Bms1_N"/>
</dbReference>
<evidence type="ECO:0000256" key="7">
    <source>
        <dbReference type="ARBA" id="ARBA00023134"/>
    </source>
</evidence>
<dbReference type="GO" id="GO:0003924">
    <property type="term" value="F:GTPase activity"/>
    <property type="evidence" value="ECO:0007669"/>
    <property type="project" value="TreeGrafter"/>
</dbReference>
<feature type="compositionally biased region" description="Acidic residues" evidence="11">
    <location>
        <begin position="553"/>
        <end position="578"/>
    </location>
</feature>
<evidence type="ECO:0000256" key="1">
    <source>
        <dbReference type="ARBA" id="ARBA00004604"/>
    </source>
</evidence>
<feature type="compositionally biased region" description="Basic and acidic residues" evidence="11">
    <location>
        <begin position="456"/>
        <end position="475"/>
    </location>
</feature>
<dbReference type="SUPFAM" id="SSF52540">
    <property type="entry name" value="P-loop containing nucleoside triphosphate hydrolases"/>
    <property type="match status" value="1"/>
</dbReference>
<evidence type="ECO:0000259" key="12">
    <source>
        <dbReference type="PROSITE" id="PS51714"/>
    </source>
</evidence>
<dbReference type="CDD" id="cd01882">
    <property type="entry name" value="BMS1"/>
    <property type="match status" value="1"/>
</dbReference>
<keyword evidence="2" id="KW-0690">Ribosome biogenesis</keyword>
<dbReference type="SMART" id="SM00785">
    <property type="entry name" value="AARP2CN"/>
    <property type="match status" value="1"/>
</dbReference>
<dbReference type="SMART" id="SM01362">
    <property type="entry name" value="DUF663"/>
    <property type="match status" value="1"/>
</dbReference>
<dbReference type="GO" id="GO:0005525">
    <property type="term" value="F:GTP binding"/>
    <property type="evidence" value="ECO:0007669"/>
    <property type="project" value="UniProtKB-KW"/>
</dbReference>
<dbReference type="GO" id="GO:0005654">
    <property type="term" value="C:nucleoplasm"/>
    <property type="evidence" value="ECO:0007669"/>
    <property type="project" value="UniProtKB-ARBA"/>
</dbReference>
<name>A0AAD9MC27_9PEZI</name>
<dbReference type="PANTHER" id="PTHR12858:SF2">
    <property type="entry name" value="RIBOSOME BIOGENESIS PROTEIN BMS1 HOMOLOG"/>
    <property type="match status" value="1"/>
</dbReference>
<feature type="region of interest" description="Disordered" evidence="11">
    <location>
        <begin position="405"/>
        <end position="504"/>
    </location>
</feature>
<feature type="compositionally biased region" description="Basic and acidic residues" evidence="11">
    <location>
        <begin position="1064"/>
        <end position="1080"/>
    </location>
</feature>
<dbReference type="PROSITE" id="PS51714">
    <property type="entry name" value="G_BMS1"/>
    <property type="match status" value="1"/>
</dbReference>
<evidence type="ECO:0000313" key="13">
    <source>
        <dbReference type="EMBL" id="KAK2067501.1"/>
    </source>
</evidence>
<dbReference type="EMBL" id="JAQQPM010000001">
    <property type="protein sequence ID" value="KAK2067501.1"/>
    <property type="molecule type" value="Genomic_DNA"/>
</dbReference>
<dbReference type="GO" id="GO:0032040">
    <property type="term" value="C:small-subunit processome"/>
    <property type="evidence" value="ECO:0007669"/>
    <property type="project" value="UniProtKB-ARBA"/>
</dbReference>
<feature type="region of interest" description="Disordered" evidence="11">
    <location>
        <begin position="1"/>
        <end position="49"/>
    </location>
</feature>
<dbReference type="GO" id="GO:0034511">
    <property type="term" value="F:U3 snoRNA binding"/>
    <property type="evidence" value="ECO:0007669"/>
    <property type="project" value="TreeGrafter"/>
</dbReference>
<keyword evidence="5" id="KW-0378">Hydrolase</keyword>
<keyword evidence="6" id="KW-0067">ATP-binding</keyword>
<evidence type="ECO:0000256" key="11">
    <source>
        <dbReference type="SAM" id="MobiDB-lite"/>
    </source>
</evidence>
<keyword evidence="8" id="KW-0539">Nucleus</keyword>
<accession>A0AAD9MC27</accession>
<keyword evidence="14" id="KW-1185">Reference proteome</keyword>
<keyword evidence="7" id="KW-0342">GTP-binding</keyword>
<organism evidence="13 14">
    <name type="scientific">Phyllachora maydis</name>
    <dbReference type="NCBI Taxonomy" id="1825666"/>
    <lineage>
        <taxon>Eukaryota</taxon>
        <taxon>Fungi</taxon>
        <taxon>Dikarya</taxon>
        <taxon>Ascomycota</taxon>
        <taxon>Pezizomycotina</taxon>
        <taxon>Sordariomycetes</taxon>
        <taxon>Sordariomycetidae</taxon>
        <taxon>Phyllachorales</taxon>
        <taxon>Phyllachoraceae</taxon>
        <taxon>Phyllachora</taxon>
    </lineage>
</organism>
<dbReference type="GO" id="GO:0030686">
    <property type="term" value="C:90S preribosome"/>
    <property type="evidence" value="ECO:0007669"/>
    <property type="project" value="TreeGrafter"/>
</dbReference>
<keyword evidence="3" id="KW-0597">Phosphoprotein</keyword>
<feature type="region of interest" description="Disordered" evidence="11">
    <location>
        <begin position="629"/>
        <end position="687"/>
    </location>
</feature>
<evidence type="ECO:0000256" key="6">
    <source>
        <dbReference type="ARBA" id="ARBA00022840"/>
    </source>
</evidence>
<feature type="compositionally biased region" description="Acidic residues" evidence="11">
    <location>
        <begin position="631"/>
        <end position="657"/>
    </location>
</feature>
<dbReference type="Pfam" id="PF08142">
    <property type="entry name" value="AARP2CN"/>
    <property type="match status" value="1"/>
</dbReference>
<evidence type="ECO:0000256" key="9">
    <source>
        <dbReference type="ARBA" id="ARBA00049117"/>
    </source>
</evidence>
<dbReference type="InterPro" id="IPR007034">
    <property type="entry name" value="BMS1_TSR1_C"/>
</dbReference>